<dbReference type="InterPro" id="IPR016039">
    <property type="entry name" value="Thiolase-like"/>
</dbReference>
<dbReference type="KEGG" id="fal:FRAAL2509"/>
<feature type="domain" description="Thiolase C-terminal" evidence="1">
    <location>
        <begin position="253"/>
        <end position="389"/>
    </location>
</feature>
<dbReference type="OrthoDB" id="9785768at2"/>
<organism evidence="2 3">
    <name type="scientific">Frankia alni (strain DSM 45986 / CECT 9034 / ACN14a)</name>
    <dbReference type="NCBI Taxonomy" id="326424"/>
    <lineage>
        <taxon>Bacteria</taxon>
        <taxon>Bacillati</taxon>
        <taxon>Actinomycetota</taxon>
        <taxon>Actinomycetes</taxon>
        <taxon>Frankiales</taxon>
        <taxon>Frankiaceae</taxon>
        <taxon>Frankia</taxon>
    </lineage>
</organism>
<dbReference type="PIRSF" id="PIRSF000429">
    <property type="entry name" value="Ac-CoA_Ac_transf"/>
    <property type="match status" value="1"/>
</dbReference>
<evidence type="ECO:0000313" key="2">
    <source>
        <dbReference type="EMBL" id="CAJ61156.1"/>
    </source>
</evidence>
<sequence length="393" mass="41855">MSPQQPAVLGFGQTRYKTSRVDVGTPELIFEAVSRALADADTELTEIDAVVFASAPEVFEGVYEPDRWCVEAFGGVGKPLIRVHTGGATGGSGPLAASRLISAGLYETVLVVGLQRTSETADAQAVFTTIFDPVYEQDVQLNVITGIALVASRQMRYFGLTEDHMAWVSTKNFGNALRNPYAHLHREITEQEVKQSRSLAYPLRLLHTCPRSDGAAAVVMTSAEKAREKSHAAYVAGLGCAADVYRIGDRIHDDESDFAIPRAQAWAATEAYQEAGITDPRRELDVVEVYAPFANLEIAYYESLGLAPPGRGIDLVETAATAMDGDIPVVPSGGCMTTNPIGATGLIRFGEAAAQVMGRAGDHQVDGARLALATACGGIDQFYTAAVLSAQPT</sequence>
<dbReference type="Pfam" id="PF22691">
    <property type="entry name" value="Thiolase_C_1"/>
    <property type="match status" value="1"/>
</dbReference>
<dbReference type="PANTHER" id="PTHR42870:SF1">
    <property type="entry name" value="NON-SPECIFIC LIPID-TRANSFER PROTEIN-LIKE 2"/>
    <property type="match status" value="1"/>
</dbReference>
<dbReference type="HOGENOM" id="CLU_035425_2_2_11"/>
<reference evidence="2 3" key="1">
    <citation type="journal article" date="2007" name="Genome Res.">
        <title>Genome characteristics of facultatively symbiotic Frankia sp. strains reflect host range and host plant biogeography.</title>
        <authorList>
            <person name="Normand P."/>
            <person name="Lapierre P."/>
            <person name="Tisa L.S."/>
            <person name="Gogarten J.P."/>
            <person name="Alloisio N."/>
            <person name="Bagnarol E."/>
            <person name="Bassi C.A."/>
            <person name="Berry A.M."/>
            <person name="Bickhart D.M."/>
            <person name="Choisne N."/>
            <person name="Couloux A."/>
            <person name="Cournoyer B."/>
            <person name="Cruveiller S."/>
            <person name="Daubin V."/>
            <person name="Demange N."/>
            <person name="Francino M.P."/>
            <person name="Goltsman E."/>
            <person name="Huang Y."/>
            <person name="Kopp O.R."/>
            <person name="Labarre L."/>
            <person name="Lapidus A."/>
            <person name="Lavire C."/>
            <person name="Marechal J."/>
            <person name="Martinez M."/>
            <person name="Mastronunzio J.E."/>
            <person name="Mullin B.C."/>
            <person name="Niemann J."/>
            <person name="Pujic P."/>
            <person name="Rawnsley T."/>
            <person name="Rouy Z."/>
            <person name="Schenowitz C."/>
            <person name="Sellstedt A."/>
            <person name="Tavares F."/>
            <person name="Tomkins J.P."/>
            <person name="Vallenet D."/>
            <person name="Valverde C."/>
            <person name="Wall L.G."/>
            <person name="Wang Y."/>
            <person name="Medigue C."/>
            <person name="Benson D.R."/>
        </authorList>
    </citation>
    <scope>NUCLEOTIDE SEQUENCE [LARGE SCALE GENOMIC DNA]</scope>
    <source>
        <strain evidence="3">DSM 45986 / CECT 9034 / ACN14a</strain>
    </source>
</reference>
<dbReference type="Proteomes" id="UP000000657">
    <property type="component" value="Chromosome"/>
</dbReference>
<evidence type="ECO:0000313" key="3">
    <source>
        <dbReference type="Proteomes" id="UP000000657"/>
    </source>
</evidence>
<name>Q0RMU1_FRAAA</name>
<dbReference type="eggNOG" id="COG0183">
    <property type="taxonomic scope" value="Bacteria"/>
</dbReference>
<evidence type="ECO:0000259" key="1">
    <source>
        <dbReference type="Pfam" id="PF22691"/>
    </source>
</evidence>
<dbReference type="RefSeq" id="WP_011603665.1">
    <property type="nucleotide sequence ID" value="NC_008278.1"/>
</dbReference>
<accession>Q0RMU1</accession>
<dbReference type="CDD" id="cd00829">
    <property type="entry name" value="SCP-x_thiolase"/>
    <property type="match status" value="1"/>
</dbReference>
<proteinExistence type="predicted"/>
<dbReference type="SUPFAM" id="SSF53901">
    <property type="entry name" value="Thiolase-like"/>
    <property type="match status" value="2"/>
</dbReference>
<keyword evidence="3" id="KW-1185">Reference proteome</keyword>
<dbReference type="Gene3D" id="3.40.47.10">
    <property type="match status" value="1"/>
</dbReference>
<protein>
    <submittedName>
        <fullName evidence="2">3-ketoacyl-CoA thiolase</fullName>
    </submittedName>
</protein>
<dbReference type="PANTHER" id="PTHR42870">
    <property type="entry name" value="ACETYL-COA C-ACETYLTRANSFERASE"/>
    <property type="match status" value="1"/>
</dbReference>
<dbReference type="InterPro" id="IPR002155">
    <property type="entry name" value="Thiolase"/>
</dbReference>
<dbReference type="InterPro" id="IPR055140">
    <property type="entry name" value="Thiolase_C_2"/>
</dbReference>
<dbReference type="STRING" id="326424.FRAAL2509"/>
<dbReference type="GO" id="GO:0016747">
    <property type="term" value="F:acyltransferase activity, transferring groups other than amino-acyl groups"/>
    <property type="evidence" value="ECO:0007669"/>
    <property type="project" value="InterPro"/>
</dbReference>
<dbReference type="EMBL" id="CT573213">
    <property type="protein sequence ID" value="CAJ61156.1"/>
    <property type="molecule type" value="Genomic_DNA"/>
</dbReference>
<dbReference type="AlphaFoldDB" id="Q0RMU1"/>
<gene>
    <name evidence="2" type="ordered locus">FRAAL2509</name>
</gene>